<dbReference type="InterPro" id="IPR044123">
    <property type="entry name" value="W2_eIF2B_epsilon"/>
</dbReference>
<proteinExistence type="inferred from homology"/>
<dbReference type="SMART" id="SM00515">
    <property type="entry name" value="eIF5C"/>
    <property type="match status" value="1"/>
</dbReference>
<feature type="compositionally biased region" description="Acidic residues" evidence="7">
    <location>
        <begin position="451"/>
        <end position="460"/>
    </location>
</feature>
<name>A0A9R1U1U0_9HYME</name>
<dbReference type="Gene3D" id="1.25.40.180">
    <property type="match status" value="1"/>
</dbReference>
<dbReference type="InterPro" id="IPR016024">
    <property type="entry name" value="ARM-type_fold"/>
</dbReference>
<dbReference type="CDD" id="cd11558">
    <property type="entry name" value="W2_eIF2B_epsilon"/>
    <property type="match status" value="1"/>
</dbReference>
<evidence type="ECO:0000259" key="8">
    <source>
        <dbReference type="PROSITE" id="PS51363"/>
    </source>
</evidence>
<dbReference type="SUPFAM" id="SSF48371">
    <property type="entry name" value="ARM repeat"/>
    <property type="match status" value="1"/>
</dbReference>
<evidence type="ECO:0000256" key="1">
    <source>
        <dbReference type="ARBA" id="ARBA00004514"/>
    </source>
</evidence>
<evidence type="ECO:0000256" key="3">
    <source>
        <dbReference type="ARBA" id="ARBA00022490"/>
    </source>
</evidence>
<dbReference type="KEGG" id="fas:105267110"/>
<dbReference type="Proteomes" id="UP000694866">
    <property type="component" value="Unplaced"/>
</dbReference>
<dbReference type="InterPro" id="IPR029044">
    <property type="entry name" value="Nucleotide-diphossugar_trans"/>
</dbReference>
<keyword evidence="10" id="KW-0396">Initiation factor</keyword>
<dbReference type="FunFam" id="1.25.40.180:FF:000022">
    <property type="entry name" value="Translation initiation factor eIF-2B epsilon subunit"/>
    <property type="match status" value="1"/>
</dbReference>
<evidence type="ECO:0000256" key="5">
    <source>
        <dbReference type="ARBA" id="ARBA00044345"/>
    </source>
</evidence>
<comment type="similarity">
    <text evidence="2">Belongs to the eIF-2B gamma/epsilon subunits family.</text>
</comment>
<keyword evidence="10" id="KW-0648">Protein biosynthesis</keyword>
<dbReference type="InterPro" id="IPR051956">
    <property type="entry name" value="eIF2B_epsilon"/>
</dbReference>
<gene>
    <name evidence="10" type="primary">eIF2Bepsilon</name>
</gene>
<evidence type="ECO:0000256" key="7">
    <source>
        <dbReference type="SAM" id="MobiDB-lite"/>
    </source>
</evidence>
<dbReference type="Gene3D" id="2.160.10.10">
    <property type="entry name" value="Hexapeptide repeat proteins"/>
    <property type="match status" value="2"/>
</dbReference>
<reference evidence="10" key="1">
    <citation type="submission" date="2025-08" db="UniProtKB">
        <authorList>
            <consortium name="RefSeq"/>
        </authorList>
    </citation>
    <scope>IDENTIFICATION</scope>
    <source>
        <strain evidence="10">USDA-PBARC FA_bdor</strain>
        <tissue evidence="10">Whole organism</tissue>
    </source>
</reference>
<dbReference type="Pfam" id="PF02020">
    <property type="entry name" value="W2"/>
    <property type="match status" value="1"/>
</dbReference>
<dbReference type="PROSITE" id="PS51363">
    <property type="entry name" value="W2"/>
    <property type="match status" value="1"/>
</dbReference>
<evidence type="ECO:0000313" key="9">
    <source>
        <dbReference type="Proteomes" id="UP000694866"/>
    </source>
</evidence>
<keyword evidence="3" id="KW-0963">Cytoplasm</keyword>
<dbReference type="InterPro" id="IPR003307">
    <property type="entry name" value="W2_domain"/>
</dbReference>
<dbReference type="PANTHER" id="PTHR45887:SF1">
    <property type="entry name" value="TRANSLATION INITIATION FACTOR EIF-2B SUBUNIT EPSILON"/>
    <property type="match status" value="1"/>
</dbReference>
<dbReference type="CTD" id="31156"/>
<accession>A0A9R1U1U0</accession>
<dbReference type="GO" id="GO:0005851">
    <property type="term" value="C:eukaryotic translation initiation factor 2B complex"/>
    <property type="evidence" value="ECO:0007669"/>
    <property type="project" value="TreeGrafter"/>
</dbReference>
<comment type="subcellular location">
    <subcellularLocation>
        <location evidence="1">Cytoplasm</location>
        <location evidence="1">Cytosol</location>
    </subcellularLocation>
</comment>
<dbReference type="InterPro" id="IPR056764">
    <property type="entry name" value="LbH_EIF2B3/5"/>
</dbReference>
<comment type="subunit">
    <text evidence="6">Component of the translation initiation factor 2B (eIF2B) complex which is a heterodecamer of two sets of five different subunits: alpha, beta, gamma, delta and epsilon. Subunits alpha, beta and delta comprise a regulatory subcomplex and subunits epsilon and gamma comprise a catalytic subcomplex. Within the complex, the hexameric regulatory complex resides at the center, with the two heterodimeric catalytic subcomplexes bound on opposite sides.</text>
</comment>
<dbReference type="PANTHER" id="PTHR45887">
    <property type="entry name" value="TRANSLATION INITIATION FACTOR EIF-2B SUBUNIT EPSILON"/>
    <property type="match status" value="1"/>
</dbReference>
<dbReference type="GO" id="GO:0003743">
    <property type="term" value="F:translation initiation factor activity"/>
    <property type="evidence" value="ECO:0007669"/>
    <property type="project" value="UniProtKB-KW"/>
</dbReference>
<protein>
    <recommendedName>
        <fullName evidence="4">Translation initiation factor eIF2B subunit epsilon</fullName>
    </recommendedName>
    <alternativeName>
        <fullName evidence="5">eIF2B GDP-GTP exchange factor subunit epsilon</fullName>
    </alternativeName>
</protein>
<evidence type="ECO:0000256" key="4">
    <source>
        <dbReference type="ARBA" id="ARBA00044144"/>
    </source>
</evidence>
<dbReference type="Pfam" id="PF25084">
    <property type="entry name" value="LbH_EIF2B"/>
    <property type="match status" value="1"/>
</dbReference>
<dbReference type="GO" id="GO:0005085">
    <property type="term" value="F:guanyl-nucleotide exchange factor activity"/>
    <property type="evidence" value="ECO:0007669"/>
    <property type="project" value="InterPro"/>
</dbReference>
<evidence type="ECO:0000313" key="10">
    <source>
        <dbReference type="RefSeq" id="XP_011304047.1"/>
    </source>
</evidence>
<evidence type="ECO:0000256" key="2">
    <source>
        <dbReference type="ARBA" id="ARBA00007878"/>
    </source>
</evidence>
<sequence>MSKSKGKLDEQKIGKQEVLQALVLADDFVTSLNPMQNIYPSILTPVANAHLLDYLIETLIQSGVQEVFLYCSNFIDHLRKYVSDKNYTDISVSLIISDGCRSLGDGLRDIDTKGIIRGDFILVRGDAFVNADLTNLMDLHRARREKDKGCAMSLVLRDLGSTNESLLFKEICLFVADKQKKRVLFYKKPEMEEKKIKFELEWFLEHDQIEINSGFVDTHVYMCSAAVLPLFSDNFDFQTMEDFIRGVLMNEEILDSRIYWQPLKPHEYGLPITSWLAYHTLSRDILQRQAYPLAPEVLPPLRGIVHSSRSTYKHKSACLARGCILQKDTIVGKNSILGSNTKISRSVIGDSCQIGENVEIENSYLLGAVTVHDDCRIKDSVLFSESYLHENVNLDGCIVSAGVKLAPKTSYTDVIIQHNDGKVVTKKMSERNEEDEELIYFKKSLLKNSEDLSDSEESSCENDSRAESPLPDDTHMFLSEVIDSLLRGYQDKLNCDNLILEINSSRYAYNVSIREVTYNVVKAILMLPLYYLSETKTTSNTVNYQKTLRVMIGYFNAILQNYIKTEDAQEDCLRAIEDVAGSTNEFLAFVHHLLHLFYDKDILSEEKILDWYHQEAEDGDEVINIKVRSIVQPFIKWLQEAEEDSSSEDEG</sequence>
<dbReference type="OrthoDB" id="424572at2759"/>
<evidence type="ECO:0000256" key="6">
    <source>
        <dbReference type="ARBA" id="ARBA00046432"/>
    </source>
</evidence>
<organism evidence="9 10">
    <name type="scientific">Fopius arisanus</name>
    <dbReference type="NCBI Taxonomy" id="64838"/>
    <lineage>
        <taxon>Eukaryota</taxon>
        <taxon>Metazoa</taxon>
        <taxon>Ecdysozoa</taxon>
        <taxon>Arthropoda</taxon>
        <taxon>Hexapoda</taxon>
        <taxon>Insecta</taxon>
        <taxon>Pterygota</taxon>
        <taxon>Neoptera</taxon>
        <taxon>Endopterygota</taxon>
        <taxon>Hymenoptera</taxon>
        <taxon>Apocrita</taxon>
        <taxon>Ichneumonoidea</taxon>
        <taxon>Braconidae</taxon>
        <taxon>Opiinae</taxon>
        <taxon>Fopius</taxon>
    </lineage>
</organism>
<dbReference type="SUPFAM" id="SSF53448">
    <property type="entry name" value="Nucleotide-diphospho-sugar transferases"/>
    <property type="match status" value="1"/>
</dbReference>
<feature type="domain" description="W2" evidence="8">
    <location>
        <begin position="471"/>
        <end position="648"/>
    </location>
</feature>
<dbReference type="GeneID" id="105267110"/>
<dbReference type="AlphaFoldDB" id="A0A9R1U1U0"/>
<dbReference type="GO" id="GO:0005829">
    <property type="term" value="C:cytosol"/>
    <property type="evidence" value="ECO:0007669"/>
    <property type="project" value="UniProtKB-SubCell"/>
</dbReference>
<dbReference type="RefSeq" id="XP_011304047.1">
    <property type="nucleotide sequence ID" value="XM_011305745.1"/>
</dbReference>
<dbReference type="GO" id="GO:0031369">
    <property type="term" value="F:translation initiation factor binding"/>
    <property type="evidence" value="ECO:0007669"/>
    <property type="project" value="InterPro"/>
</dbReference>
<feature type="region of interest" description="Disordered" evidence="7">
    <location>
        <begin position="450"/>
        <end position="472"/>
    </location>
</feature>
<dbReference type="Gene3D" id="3.90.550.10">
    <property type="entry name" value="Spore Coat Polysaccharide Biosynthesis Protein SpsA, Chain A"/>
    <property type="match status" value="1"/>
</dbReference>
<keyword evidence="9" id="KW-1185">Reference proteome</keyword>